<evidence type="ECO:0000256" key="9">
    <source>
        <dbReference type="ARBA" id="ARBA00022833"/>
    </source>
</evidence>
<dbReference type="GO" id="GO:0003677">
    <property type="term" value="F:DNA binding"/>
    <property type="evidence" value="ECO:0007669"/>
    <property type="project" value="UniProtKB-KW"/>
</dbReference>
<gene>
    <name evidence="21" type="ORF">cyc_02504</name>
</gene>
<evidence type="ECO:0000256" key="11">
    <source>
        <dbReference type="ARBA" id="ARBA00023125"/>
    </source>
</evidence>
<dbReference type="PROSITE" id="PS51060">
    <property type="entry name" value="PARP_ALPHA_HD"/>
    <property type="match status" value="1"/>
</dbReference>
<evidence type="ECO:0000259" key="20">
    <source>
        <dbReference type="PROSITE" id="PS51977"/>
    </source>
</evidence>
<dbReference type="GO" id="GO:0003950">
    <property type="term" value="F:NAD+ poly-ADP-ribosyltransferase activity"/>
    <property type="evidence" value="ECO:0007669"/>
    <property type="project" value="UniProtKB-UniRule"/>
</dbReference>
<dbReference type="CDD" id="cd07997">
    <property type="entry name" value="WGR_PARP"/>
    <property type="match status" value="1"/>
</dbReference>
<comment type="subcellular location">
    <subcellularLocation>
        <location evidence="1">Nucleus</location>
    </subcellularLocation>
</comment>
<feature type="domain" description="WGR" evidence="20">
    <location>
        <begin position="504"/>
        <end position="619"/>
    </location>
</feature>
<feature type="domain" description="PARP-type" evidence="16">
    <location>
        <begin position="14"/>
        <end position="82"/>
    </location>
</feature>
<dbReference type="Pfam" id="PF00644">
    <property type="entry name" value="PARP"/>
    <property type="match status" value="1"/>
</dbReference>
<organism evidence="21 22">
    <name type="scientific">Cyclospora cayetanensis</name>
    <dbReference type="NCBI Taxonomy" id="88456"/>
    <lineage>
        <taxon>Eukaryota</taxon>
        <taxon>Sar</taxon>
        <taxon>Alveolata</taxon>
        <taxon>Apicomplexa</taxon>
        <taxon>Conoidasida</taxon>
        <taxon>Coccidia</taxon>
        <taxon>Eucoccidiorida</taxon>
        <taxon>Eimeriorina</taxon>
        <taxon>Eimeriidae</taxon>
        <taxon>Cyclospora</taxon>
    </lineage>
</organism>
<dbReference type="Pfam" id="PF02877">
    <property type="entry name" value="PARP_reg"/>
    <property type="match status" value="1"/>
</dbReference>
<keyword evidence="3 15" id="KW-0808">Transferase</keyword>
<dbReference type="GO" id="GO:0006302">
    <property type="term" value="P:double-strand break repair"/>
    <property type="evidence" value="ECO:0007669"/>
    <property type="project" value="TreeGrafter"/>
</dbReference>
<evidence type="ECO:0000256" key="12">
    <source>
        <dbReference type="ARBA" id="ARBA00023242"/>
    </source>
</evidence>
<dbReference type="InterPro" id="IPR012317">
    <property type="entry name" value="Poly(ADP-ribose)pol_cat_dom"/>
</dbReference>
<evidence type="ECO:0000256" key="15">
    <source>
        <dbReference type="RuleBase" id="RU362114"/>
    </source>
</evidence>
<dbReference type="PROSITE" id="PS51977">
    <property type="entry name" value="WGR"/>
    <property type="match status" value="1"/>
</dbReference>
<evidence type="ECO:0000259" key="17">
    <source>
        <dbReference type="PROSITE" id="PS50172"/>
    </source>
</evidence>
<dbReference type="Gene3D" id="1.20.142.10">
    <property type="entry name" value="Poly(ADP-ribose) polymerase, regulatory domain"/>
    <property type="match status" value="1"/>
</dbReference>
<dbReference type="SUPFAM" id="SSF47587">
    <property type="entry name" value="Domain of poly(ADP-ribose) polymerase"/>
    <property type="match status" value="1"/>
</dbReference>
<dbReference type="EC" id="2.4.2.-" evidence="15"/>
<dbReference type="EMBL" id="JROU02001228">
    <property type="protein sequence ID" value="OEH77071.1"/>
    <property type="molecule type" value="Genomic_DNA"/>
</dbReference>
<dbReference type="Pfam" id="PF08063">
    <property type="entry name" value="Zn_ribbon_PADR1"/>
    <property type="match status" value="1"/>
</dbReference>
<evidence type="ECO:0000259" key="16">
    <source>
        <dbReference type="PROSITE" id="PS50064"/>
    </source>
</evidence>
<dbReference type="CDD" id="cd01437">
    <property type="entry name" value="parp_like"/>
    <property type="match status" value="1"/>
</dbReference>
<dbReference type="InterPro" id="IPR050800">
    <property type="entry name" value="ARTD/PARP"/>
</dbReference>
<keyword evidence="10 15" id="KW-0520">NAD</keyword>
<dbReference type="SUPFAM" id="SSF52113">
    <property type="entry name" value="BRCT domain"/>
    <property type="match status" value="1"/>
</dbReference>
<dbReference type="SUPFAM" id="SSF142921">
    <property type="entry name" value="WGR domain-like"/>
    <property type="match status" value="1"/>
</dbReference>
<protein>
    <recommendedName>
        <fullName evidence="15">Poly [ADP-ribose] polymerase</fullName>
        <shortName evidence="15">PARP</shortName>
        <ecNumber evidence="15">2.4.2.-</ecNumber>
    </recommendedName>
</protein>
<reference evidence="21 22" key="1">
    <citation type="journal article" date="2016" name="BMC Genomics">
        <title>Comparative genomics reveals Cyclospora cayetanensis possesses coccidia-like metabolism and invasion components but unique surface antigens.</title>
        <authorList>
            <person name="Liu S."/>
            <person name="Wang L."/>
            <person name="Zheng H."/>
            <person name="Xu Z."/>
            <person name="Roellig D.M."/>
            <person name="Li N."/>
            <person name="Frace M.A."/>
            <person name="Tang K."/>
            <person name="Arrowood M.J."/>
            <person name="Moss D.M."/>
            <person name="Zhang L."/>
            <person name="Feng Y."/>
            <person name="Xiao L."/>
        </authorList>
    </citation>
    <scope>NUCLEOTIDE SEQUENCE [LARGE SCALE GENOMIC DNA]</scope>
    <source>
        <strain evidence="21 22">CHN_HEN01</strain>
    </source>
</reference>
<dbReference type="InterPro" id="IPR036420">
    <property type="entry name" value="BRCT_dom_sf"/>
</dbReference>
<evidence type="ECO:0000256" key="14">
    <source>
        <dbReference type="ARBA" id="ARBA00033987"/>
    </source>
</evidence>
<dbReference type="InterPro" id="IPR012982">
    <property type="entry name" value="PARP1-like_PADR1_Zn_ribbon"/>
</dbReference>
<dbReference type="GO" id="GO:1990404">
    <property type="term" value="F:NAD+-protein mono-ADP-ribosyltransferase activity"/>
    <property type="evidence" value="ECO:0007669"/>
    <property type="project" value="TreeGrafter"/>
</dbReference>
<dbReference type="SMART" id="SM00773">
    <property type="entry name" value="WGR"/>
    <property type="match status" value="1"/>
</dbReference>
<name>A0A1D3D0U2_9EIME</name>
<dbReference type="PANTHER" id="PTHR10459">
    <property type="entry name" value="DNA LIGASE"/>
    <property type="match status" value="1"/>
</dbReference>
<evidence type="ECO:0000256" key="7">
    <source>
        <dbReference type="ARBA" id="ARBA00022765"/>
    </source>
</evidence>
<comment type="catalytic activity">
    <reaction evidence="14">
        <text>NAD(+) + (ADP-D-ribosyl)n-acceptor = nicotinamide + (ADP-D-ribosyl)n+1-acceptor + H(+).</text>
        <dbReference type="EC" id="2.4.2.30"/>
    </reaction>
</comment>
<proteinExistence type="inferred from homology"/>
<dbReference type="FunFam" id="1.20.142.10:FF:000002">
    <property type="entry name" value="Poly [ADP-ribose] polymerase"/>
    <property type="match status" value="1"/>
</dbReference>
<dbReference type="PROSITE" id="PS51059">
    <property type="entry name" value="PARP_CATALYTIC"/>
    <property type="match status" value="1"/>
</dbReference>
<feature type="domain" description="PARP catalytic" evidence="18">
    <location>
        <begin position="790"/>
        <end position="1045"/>
    </location>
</feature>
<comment type="similarity">
    <text evidence="13">Belongs to the ARTD/PARP family.</text>
</comment>
<evidence type="ECO:0000259" key="19">
    <source>
        <dbReference type="PROSITE" id="PS51060"/>
    </source>
</evidence>
<dbReference type="Pfam" id="PF05406">
    <property type="entry name" value="WGR"/>
    <property type="match status" value="1"/>
</dbReference>
<evidence type="ECO:0000256" key="8">
    <source>
        <dbReference type="ARBA" id="ARBA00022771"/>
    </source>
</evidence>
<dbReference type="GO" id="GO:0070212">
    <property type="term" value="P:protein poly-ADP-ribosylation"/>
    <property type="evidence" value="ECO:0007669"/>
    <property type="project" value="TreeGrafter"/>
</dbReference>
<dbReference type="InterPro" id="IPR036930">
    <property type="entry name" value="WGR_dom_sf"/>
</dbReference>
<dbReference type="Gene3D" id="3.40.50.10190">
    <property type="entry name" value="BRCT domain"/>
    <property type="match status" value="1"/>
</dbReference>
<dbReference type="InterPro" id="IPR001510">
    <property type="entry name" value="Znf_PARP"/>
</dbReference>
<dbReference type="PROSITE" id="PS52007">
    <property type="entry name" value="PADR1"/>
    <property type="match status" value="1"/>
</dbReference>
<evidence type="ECO:0000256" key="1">
    <source>
        <dbReference type="ARBA" id="ARBA00004123"/>
    </source>
</evidence>
<evidence type="ECO:0000256" key="6">
    <source>
        <dbReference type="ARBA" id="ARBA00022737"/>
    </source>
</evidence>
<dbReference type="Pfam" id="PF12738">
    <property type="entry name" value="PTCB-BRCT"/>
    <property type="match status" value="1"/>
</dbReference>
<keyword evidence="4" id="KW-0548">Nucleotidyltransferase</keyword>
<dbReference type="VEuPathDB" id="ToxoDB:cyc_02504"/>
<accession>A0A1D3D0U2</accession>
<dbReference type="SUPFAM" id="SSF56399">
    <property type="entry name" value="ADP-ribosylation"/>
    <property type="match status" value="1"/>
</dbReference>
<dbReference type="InterPro" id="IPR008893">
    <property type="entry name" value="WGR_domain"/>
</dbReference>
<dbReference type="Gene3D" id="3.90.228.10">
    <property type="match status" value="1"/>
</dbReference>
<dbReference type="GO" id="GO:0005730">
    <property type="term" value="C:nucleolus"/>
    <property type="evidence" value="ECO:0007669"/>
    <property type="project" value="TreeGrafter"/>
</dbReference>
<dbReference type="PROSITE" id="PS50172">
    <property type="entry name" value="BRCT"/>
    <property type="match status" value="1"/>
</dbReference>
<evidence type="ECO:0000256" key="13">
    <source>
        <dbReference type="ARBA" id="ARBA00024347"/>
    </source>
</evidence>
<evidence type="ECO:0000256" key="5">
    <source>
        <dbReference type="ARBA" id="ARBA00022723"/>
    </source>
</evidence>
<keyword evidence="12" id="KW-0539">Nucleus</keyword>
<keyword evidence="9" id="KW-0862">Zinc</keyword>
<keyword evidence="6" id="KW-0677">Repeat</keyword>
<comment type="caution">
    <text evidence="21">The sequence shown here is derived from an EMBL/GenBank/DDBJ whole genome shotgun (WGS) entry which is preliminary data.</text>
</comment>
<keyword evidence="11" id="KW-0238">DNA-binding</keyword>
<dbReference type="AlphaFoldDB" id="A0A1D3D0U2"/>
<keyword evidence="2 15" id="KW-0328">Glycosyltransferase</keyword>
<dbReference type="Gene3D" id="3.90.640.80">
    <property type="match status" value="1"/>
</dbReference>
<sequence>MAPRTNPAPIPNPFSIDYAPTDRAICKGCDGRIGLDSLRFIRKVWSRFHDGFDELKYHLRCGKKFTDNLEDIRLWQALRWNDILRDANAHDAVWVTHALCDHANTHLLVPSSPSPSLRAACIPLLAASMPFAVLVVHSPAVQAVRRRSDAIWSLKAMLMEVPKKQLLSILDANSIPYNEKKISIGEAAHIVADGFMFGRFPPCPICSNSTLVQYGGEVRCKGYVSATTKCVFSFVLSDILRPDEVCDNSATGVSVEELKRRDLLVLPDEAKRFPVFKKWKCPVNVEGCMQLGNPLSSPSPKVLKEENAATDAVEIPPGMELVGLSFTSVGTTDPSKQDLQVSIERHGGEYTDHLESRTTFLLVGDGDAYQFTKKYRDAQAAGVPIVHVPLYIVCVFGALLQCAFVRGLIRRKDAEPKLKLADCRKWKGPHDGPDPRPTGLLLRKKKYAQYYVVEGKLAHELPSAAEGFRQLRKNKERSSAKVKRPAIAKDAPILQVDPLFSKKGGKIFIDELGNAFNCCTQFTDITTGINKYYAMQIVQTGKTYHFFTKWGRLGADDKLTNDYRQQSFGQDVDSAIRSLRIIATYHESVAAEAFETKFQGLTGTHWDDRFSFVQQPGRYGFVELAGYETAQKAKVEPLQKRLKTEEASASSCLAECTLQPEVKVVIELIFDRNLAEKLLKEQHLNLQKLPIESISKKQLQEGYAVLQEIQNLLREDAVQTSTLKYQTKLADATNRFYIKIPHIFTYAQKPPILDSLAKLRTKIEMMEQLLEVSVAQSLLTDALLNAKDRHPLDAQYDQLCCKLEPLPEGNEERQLVCRLISNTHAPTHNTWKLKERSVFKCDRKGETERFNREMGNRMLLWHGSRLTNWPSILAKGLQVAPPEAPSSGYMFDKGIYFADMVSKASQYCFASSQQPHGLLVLCEAALGNQRQLLGADYEAAAKCKADGEDSVHGVGRMCPNPEADYEVPSVVDGKAVRVCGGKSWNNSKAVDVEVFLKLWLAQVKAKTPGSPEAALMYNEYVVYDPRQVKIRYLIHVEFEFASFDLDDL</sequence>
<dbReference type="Proteomes" id="UP000095192">
    <property type="component" value="Unassembled WGS sequence"/>
</dbReference>
<dbReference type="GO" id="GO:0016779">
    <property type="term" value="F:nucleotidyltransferase activity"/>
    <property type="evidence" value="ECO:0007669"/>
    <property type="project" value="UniProtKB-KW"/>
</dbReference>
<evidence type="ECO:0000256" key="2">
    <source>
        <dbReference type="ARBA" id="ARBA00022676"/>
    </source>
</evidence>
<keyword evidence="8" id="KW-0863">Zinc-finger</keyword>
<keyword evidence="5" id="KW-0479">Metal-binding</keyword>
<dbReference type="InterPro" id="IPR001357">
    <property type="entry name" value="BRCT_dom"/>
</dbReference>
<evidence type="ECO:0000259" key="18">
    <source>
        <dbReference type="PROSITE" id="PS51059"/>
    </source>
</evidence>
<evidence type="ECO:0000313" key="22">
    <source>
        <dbReference type="Proteomes" id="UP000095192"/>
    </source>
</evidence>
<dbReference type="SMART" id="SM01335">
    <property type="entry name" value="PADR1"/>
    <property type="match status" value="1"/>
</dbReference>
<dbReference type="InterPro" id="IPR036957">
    <property type="entry name" value="Znf_PARP_sf"/>
</dbReference>
<evidence type="ECO:0000256" key="10">
    <source>
        <dbReference type="ARBA" id="ARBA00023027"/>
    </source>
</evidence>
<feature type="domain" description="PARP alpha-helical" evidence="19">
    <location>
        <begin position="655"/>
        <end position="780"/>
    </location>
</feature>
<evidence type="ECO:0000256" key="4">
    <source>
        <dbReference type="ARBA" id="ARBA00022695"/>
    </source>
</evidence>
<dbReference type="Gene3D" id="3.30.1740.10">
    <property type="entry name" value="Zinc finger, PARP-type"/>
    <property type="match status" value="1"/>
</dbReference>
<evidence type="ECO:0000256" key="3">
    <source>
        <dbReference type="ARBA" id="ARBA00022679"/>
    </source>
</evidence>
<dbReference type="SUPFAM" id="SSF57716">
    <property type="entry name" value="Glucocorticoid receptor-like (DNA-binding domain)"/>
    <property type="match status" value="1"/>
</dbReference>
<dbReference type="InterPro" id="IPR036616">
    <property type="entry name" value="Poly(ADP-ribose)pol_reg_dom_sf"/>
</dbReference>
<dbReference type="InterPro" id="IPR004102">
    <property type="entry name" value="Poly(ADP-ribose)pol_reg_dom"/>
</dbReference>
<dbReference type="GO" id="GO:0008270">
    <property type="term" value="F:zinc ion binding"/>
    <property type="evidence" value="ECO:0007669"/>
    <property type="project" value="UniProtKB-KW"/>
</dbReference>
<keyword evidence="7" id="KW-0013">ADP-ribosylation</keyword>
<evidence type="ECO:0000313" key="21">
    <source>
        <dbReference type="EMBL" id="OEH77071.1"/>
    </source>
</evidence>
<dbReference type="SMART" id="SM01336">
    <property type="entry name" value="zf-PARP"/>
    <property type="match status" value="1"/>
</dbReference>
<dbReference type="VEuPathDB" id="ToxoDB:LOC34619347"/>
<feature type="domain" description="BRCT" evidence="17">
    <location>
        <begin position="316"/>
        <end position="395"/>
    </location>
</feature>
<dbReference type="InParanoid" id="A0A1D3D0U2"/>
<dbReference type="PROSITE" id="PS50064">
    <property type="entry name" value="ZF_PARP_2"/>
    <property type="match status" value="1"/>
</dbReference>
<dbReference type="PANTHER" id="PTHR10459:SF60">
    <property type="entry name" value="POLY [ADP-RIBOSE] POLYMERASE 2"/>
    <property type="match status" value="1"/>
</dbReference>
<keyword evidence="22" id="KW-1185">Reference proteome</keyword>